<keyword evidence="3" id="KW-1185">Reference proteome</keyword>
<evidence type="ECO:0000313" key="3">
    <source>
        <dbReference type="Proteomes" id="UP001472677"/>
    </source>
</evidence>
<proteinExistence type="predicted"/>
<sequence length="117" mass="12897">MTENTNNLSNRKQVHDKCGGCVHVDHSDHIDIFLSVCRPLAGVSLLQLDKDNDEDHAPSPRSVDTAVSAPLCLRYPSTVVLSRDQDLPDFLEEMALAGDQDVQDLPEELESSPKDSK</sequence>
<reference evidence="2 3" key="1">
    <citation type="journal article" date="2024" name="G3 (Bethesda)">
        <title>Genome assembly of Hibiscus sabdariffa L. provides insights into metabolisms of medicinal natural products.</title>
        <authorList>
            <person name="Kim T."/>
        </authorList>
    </citation>
    <scope>NUCLEOTIDE SEQUENCE [LARGE SCALE GENOMIC DNA]</scope>
    <source>
        <strain evidence="2">TK-2024</strain>
        <tissue evidence="2">Old leaves</tissue>
    </source>
</reference>
<dbReference type="EMBL" id="JBBPBM010000004">
    <property type="protein sequence ID" value="KAK8587969.1"/>
    <property type="molecule type" value="Genomic_DNA"/>
</dbReference>
<name>A0ABR2FV88_9ROSI</name>
<comment type="caution">
    <text evidence="2">The sequence shown here is derived from an EMBL/GenBank/DDBJ whole genome shotgun (WGS) entry which is preliminary data.</text>
</comment>
<protein>
    <submittedName>
        <fullName evidence="2">Uncharacterized protein</fullName>
    </submittedName>
</protein>
<evidence type="ECO:0000256" key="1">
    <source>
        <dbReference type="SAM" id="MobiDB-lite"/>
    </source>
</evidence>
<feature type="region of interest" description="Disordered" evidence="1">
    <location>
        <begin position="98"/>
        <end position="117"/>
    </location>
</feature>
<gene>
    <name evidence="2" type="ORF">V6N12_022430</name>
</gene>
<evidence type="ECO:0000313" key="2">
    <source>
        <dbReference type="EMBL" id="KAK8587969.1"/>
    </source>
</evidence>
<feature type="compositionally biased region" description="Acidic residues" evidence="1">
    <location>
        <begin position="101"/>
        <end position="110"/>
    </location>
</feature>
<dbReference type="Proteomes" id="UP001472677">
    <property type="component" value="Unassembled WGS sequence"/>
</dbReference>
<organism evidence="2 3">
    <name type="scientific">Hibiscus sabdariffa</name>
    <name type="common">roselle</name>
    <dbReference type="NCBI Taxonomy" id="183260"/>
    <lineage>
        <taxon>Eukaryota</taxon>
        <taxon>Viridiplantae</taxon>
        <taxon>Streptophyta</taxon>
        <taxon>Embryophyta</taxon>
        <taxon>Tracheophyta</taxon>
        <taxon>Spermatophyta</taxon>
        <taxon>Magnoliopsida</taxon>
        <taxon>eudicotyledons</taxon>
        <taxon>Gunneridae</taxon>
        <taxon>Pentapetalae</taxon>
        <taxon>rosids</taxon>
        <taxon>malvids</taxon>
        <taxon>Malvales</taxon>
        <taxon>Malvaceae</taxon>
        <taxon>Malvoideae</taxon>
        <taxon>Hibiscus</taxon>
    </lineage>
</organism>
<accession>A0ABR2FV88</accession>